<accession>A0ABZ1CIP0</accession>
<evidence type="ECO:0000256" key="1">
    <source>
        <dbReference type="SAM" id="SignalP"/>
    </source>
</evidence>
<protein>
    <submittedName>
        <fullName evidence="2">Uncharacterized protein</fullName>
    </submittedName>
</protein>
<dbReference type="Proteomes" id="UP001334732">
    <property type="component" value="Chromosome"/>
</dbReference>
<feature type="signal peptide" evidence="1">
    <location>
        <begin position="1"/>
        <end position="22"/>
    </location>
</feature>
<keyword evidence="1" id="KW-0732">Signal</keyword>
<feature type="chain" id="PRO_5046802571" evidence="1">
    <location>
        <begin position="23"/>
        <end position="237"/>
    </location>
</feature>
<organism evidence="2 3">
    <name type="scientific">Thiobacillus sedimenti</name>
    <dbReference type="NCBI Taxonomy" id="3110231"/>
    <lineage>
        <taxon>Bacteria</taxon>
        <taxon>Pseudomonadati</taxon>
        <taxon>Pseudomonadota</taxon>
        <taxon>Betaproteobacteria</taxon>
        <taxon>Nitrosomonadales</taxon>
        <taxon>Thiobacillaceae</taxon>
        <taxon>Thiobacillus</taxon>
    </lineage>
</organism>
<dbReference type="RefSeq" id="WP_324779801.1">
    <property type="nucleotide sequence ID" value="NZ_CP141769.1"/>
</dbReference>
<name>A0ABZ1CIP0_9PROT</name>
<sequence length="237" mass="25420">MMRRIVGGVLIAISLTATPALAALSAVSPALVRDATVRPRKIVLLPPQIFVYELSAGGVPTRKADWEATARENLAAAATRQAREAGLFELLPAPALPPSERDTLEAHIGLYERVAQSVFVYGRGEQAAWAHKKNEFDYTVGPGLAFLRDRSGADAALIVLGSDYISSGGRKAAFAAGLLLGIVMPLGQSFITSGIVDLRTGDVQWMSFDASARMDSRNPADVDDLMRALFQTYPHAR</sequence>
<gene>
    <name evidence="2" type="ORF">VA613_14875</name>
</gene>
<evidence type="ECO:0000313" key="2">
    <source>
        <dbReference type="EMBL" id="WRS39269.1"/>
    </source>
</evidence>
<dbReference type="EMBL" id="CP141769">
    <property type="protein sequence ID" value="WRS39269.1"/>
    <property type="molecule type" value="Genomic_DNA"/>
</dbReference>
<reference evidence="2 3" key="1">
    <citation type="submission" date="2023-12" db="EMBL/GenBank/DDBJ databases">
        <title>Thiobacillus sedimentum sp. nov., a chemolithoautotrophic sulfur-oxidizing bacterium isolated from freshwater sediment.</title>
        <authorList>
            <person name="Luo J."/>
            <person name="Dai C."/>
        </authorList>
    </citation>
    <scope>NUCLEOTIDE SEQUENCE [LARGE SCALE GENOMIC DNA]</scope>
    <source>
        <strain evidence="2 3">SCUT-2</strain>
    </source>
</reference>
<proteinExistence type="predicted"/>
<evidence type="ECO:0000313" key="3">
    <source>
        <dbReference type="Proteomes" id="UP001334732"/>
    </source>
</evidence>
<keyword evidence="3" id="KW-1185">Reference proteome</keyword>